<proteinExistence type="inferred from homology"/>
<dbReference type="InterPro" id="IPR010810">
    <property type="entry name" value="Flagellin_hook_IN_motif"/>
</dbReference>
<dbReference type="InterPro" id="IPR040026">
    <property type="entry name" value="FliD"/>
</dbReference>
<evidence type="ECO:0000259" key="6">
    <source>
        <dbReference type="Pfam" id="PF02465"/>
    </source>
</evidence>
<dbReference type="Pfam" id="PF07195">
    <property type="entry name" value="FliD_C"/>
    <property type="match status" value="1"/>
</dbReference>
<dbReference type="GO" id="GO:0009424">
    <property type="term" value="C:bacterial-type flagellum hook"/>
    <property type="evidence" value="ECO:0007669"/>
    <property type="project" value="UniProtKB-UniRule"/>
</dbReference>
<keyword evidence="5" id="KW-0964">Secreted</keyword>
<evidence type="ECO:0000313" key="8">
    <source>
        <dbReference type="EMBL" id="ANP72463.1"/>
    </source>
</evidence>
<evidence type="ECO:0000256" key="1">
    <source>
        <dbReference type="ARBA" id="ARBA00009764"/>
    </source>
</evidence>
<dbReference type="RefSeq" id="WP_066594971.1">
    <property type="nucleotide sequence ID" value="NZ_CP016282.1"/>
</dbReference>
<dbReference type="InterPro" id="IPR003481">
    <property type="entry name" value="FliD_N"/>
</dbReference>
<dbReference type="Pfam" id="PF02465">
    <property type="entry name" value="FliD_N"/>
    <property type="match status" value="1"/>
</dbReference>
<dbReference type="KEGG" id="cart:PA27867_1506"/>
<evidence type="ECO:0000256" key="2">
    <source>
        <dbReference type="ARBA" id="ARBA00011255"/>
    </source>
</evidence>
<keyword evidence="8" id="KW-0282">Flagellum</keyword>
<feature type="domain" description="Flagellar hook-associated protein 2 C-terminal" evidence="7">
    <location>
        <begin position="195"/>
        <end position="420"/>
    </location>
</feature>
<dbReference type="Proteomes" id="UP000092582">
    <property type="component" value="Chromosome 1"/>
</dbReference>
<dbReference type="OrthoDB" id="5241527at2"/>
<comment type="subunit">
    <text evidence="2 5">Homopentamer.</text>
</comment>
<evidence type="ECO:0000259" key="7">
    <source>
        <dbReference type="Pfam" id="PF07195"/>
    </source>
</evidence>
<evidence type="ECO:0000256" key="5">
    <source>
        <dbReference type="RuleBase" id="RU362066"/>
    </source>
</evidence>
<sequence length="443" mass="44741">MGLSIDGLISGQDTTTLINNLIAVEAIPQTLLKGKVTAAQSYTTAVQGLNTQVATLADAATKAAKPASYDLYKATSSSSQVTATTSAGAAPGVVDVTVGRLAQNQVTVTGPVSTWPDATLTLTNAAGKATVITPASDSLDDVVTAVNAAGLGITATKVAVGAGAFRVQFSSAAPGAANGFTVTGGTVPTTQVKAAQDAQVTLWAGTSAEQAITSSSNTFTNLLPGLDVTVSVVSTTPVTLTVARDDTAITTMASGLVTGLNNIFAVITNRSAVSTTTDSTGKPVTSAGVFAGDSTIRTVNQNLITAASMPVNGHSPSEIGISITKSGTLEFDQGKFAAALAKDPAGTMKTVQEIAGRVATAAAAASDKYDGTLTATITSQESQVKTMGLEITDWDLRLTAKRSSLERTYTAMESRLGELKSQSSWLTSQIASLLPAYTGGSSS</sequence>
<dbReference type="PANTHER" id="PTHR30288:SF0">
    <property type="entry name" value="FLAGELLAR HOOK-ASSOCIATED PROTEIN 2"/>
    <property type="match status" value="1"/>
</dbReference>
<gene>
    <name evidence="8" type="ORF">PA27867_1506</name>
</gene>
<protein>
    <recommendedName>
        <fullName evidence="5">Flagellar hook-associated protein 2</fullName>
        <shortName evidence="5">HAP2</shortName>
    </recommendedName>
    <alternativeName>
        <fullName evidence="5">Flagellar cap protein</fullName>
    </alternativeName>
</protein>
<dbReference type="EMBL" id="CP016282">
    <property type="protein sequence ID" value="ANP72463.1"/>
    <property type="molecule type" value="Genomic_DNA"/>
</dbReference>
<dbReference type="GO" id="GO:0005576">
    <property type="term" value="C:extracellular region"/>
    <property type="evidence" value="ECO:0007669"/>
    <property type="project" value="UniProtKB-SubCell"/>
</dbReference>
<organism evidence="8 9">
    <name type="scientific">Cryobacterium arcticum</name>
    <dbReference type="NCBI Taxonomy" id="670052"/>
    <lineage>
        <taxon>Bacteria</taxon>
        <taxon>Bacillati</taxon>
        <taxon>Actinomycetota</taxon>
        <taxon>Actinomycetes</taxon>
        <taxon>Micrococcales</taxon>
        <taxon>Microbacteriaceae</taxon>
        <taxon>Cryobacterium</taxon>
    </lineage>
</organism>
<keyword evidence="8" id="KW-0966">Cell projection</keyword>
<dbReference type="GO" id="GO:0009421">
    <property type="term" value="C:bacterial-type flagellum filament cap"/>
    <property type="evidence" value="ECO:0007669"/>
    <property type="project" value="InterPro"/>
</dbReference>
<evidence type="ECO:0000313" key="9">
    <source>
        <dbReference type="Proteomes" id="UP000092582"/>
    </source>
</evidence>
<comment type="similarity">
    <text evidence="1 5">Belongs to the FliD family.</text>
</comment>
<dbReference type="InterPro" id="IPR010809">
    <property type="entry name" value="FliD_C"/>
</dbReference>
<dbReference type="GO" id="GO:0007155">
    <property type="term" value="P:cell adhesion"/>
    <property type="evidence" value="ECO:0007669"/>
    <property type="project" value="InterPro"/>
</dbReference>
<dbReference type="PANTHER" id="PTHR30288">
    <property type="entry name" value="FLAGELLAR CAP/ASSEMBLY PROTEIN FLID"/>
    <property type="match status" value="1"/>
</dbReference>
<dbReference type="GO" id="GO:0071973">
    <property type="term" value="P:bacterial-type flagellum-dependent cell motility"/>
    <property type="evidence" value="ECO:0007669"/>
    <property type="project" value="TreeGrafter"/>
</dbReference>
<comment type="subcellular location">
    <subcellularLocation>
        <location evidence="5">Secreted</location>
    </subcellularLocation>
    <subcellularLocation>
        <location evidence="5">Bacterial flagellum</location>
    </subcellularLocation>
</comment>
<accession>A0A1B1BJ41</accession>
<keyword evidence="8" id="KW-0969">Cilium</keyword>
<keyword evidence="4 5" id="KW-0975">Bacterial flagellum</keyword>
<evidence type="ECO:0000256" key="3">
    <source>
        <dbReference type="ARBA" id="ARBA00023054"/>
    </source>
</evidence>
<dbReference type="STRING" id="670052.PA27867_1506"/>
<reference evidence="8 9" key="1">
    <citation type="submission" date="2016-06" db="EMBL/GenBank/DDBJ databases">
        <title>Genome sequencing of Cryobacterium arcticum PAMC 27867.</title>
        <authorList>
            <person name="Lee J."/>
            <person name="Kim O.-S."/>
        </authorList>
    </citation>
    <scope>NUCLEOTIDE SEQUENCE [LARGE SCALE GENOMIC DNA]</scope>
    <source>
        <strain evidence="8 9">PAMC 27867</strain>
    </source>
</reference>
<keyword evidence="9" id="KW-1185">Reference proteome</keyword>
<evidence type="ECO:0000256" key="4">
    <source>
        <dbReference type="ARBA" id="ARBA00023143"/>
    </source>
</evidence>
<dbReference type="AlphaFoldDB" id="A0A1B1BJ41"/>
<dbReference type="Pfam" id="PF07196">
    <property type="entry name" value="Flagellin_IN"/>
    <property type="match status" value="1"/>
</dbReference>
<comment type="function">
    <text evidence="5">Required for morphogenesis and for the elongation of the flagellar filament by facilitating polymerization of the flagellin monomers at the tip of growing filament. Forms a capping structure, which prevents flagellin subunits (transported through the central channel of the flagellum) from leaking out without polymerization at the distal end.</text>
</comment>
<dbReference type="PATRIC" id="fig|670052.7.peg.1562"/>
<feature type="domain" description="Flagellar hook-associated protein 2 N-terminal" evidence="6">
    <location>
        <begin position="10"/>
        <end position="105"/>
    </location>
</feature>
<keyword evidence="3" id="KW-0175">Coiled coil</keyword>
<name>A0A1B1BJ41_9MICO</name>